<evidence type="ECO:0000256" key="5">
    <source>
        <dbReference type="ARBA" id="ARBA00023136"/>
    </source>
</evidence>
<name>A0ABR2N4A6_9ASPA</name>
<comment type="similarity">
    <text evidence="2">Belongs to the COBRA family.</text>
</comment>
<feature type="domain" description="COBRA C-terminal" evidence="8">
    <location>
        <begin position="424"/>
        <end position="642"/>
    </location>
</feature>
<evidence type="ECO:0000313" key="10">
    <source>
        <dbReference type="Proteomes" id="UP001412067"/>
    </source>
</evidence>
<keyword evidence="5" id="KW-0472">Membrane</keyword>
<evidence type="ECO:0000256" key="4">
    <source>
        <dbReference type="ARBA" id="ARBA00022729"/>
    </source>
</evidence>
<dbReference type="InterPro" id="IPR006918">
    <property type="entry name" value="COBRA_pln"/>
</dbReference>
<feature type="signal peptide" evidence="7">
    <location>
        <begin position="1"/>
        <end position="33"/>
    </location>
</feature>
<keyword evidence="10" id="KW-1185">Reference proteome</keyword>
<evidence type="ECO:0000256" key="1">
    <source>
        <dbReference type="ARBA" id="ARBA00004236"/>
    </source>
</evidence>
<dbReference type="PANTHER" id="PTHR31052:SF2">
    <property type="entry name" value="COBRA-LIKE PROTEIN 10"/>
    <property type="match status" value="1"/>
</dbReference>
<keyword evidence="4 7" id="KW-0732">Signal</keyword>
<dbReference type="PANTHER" id="PTHR31052">
    <property type="entry name" value="COBRA-LIKE PROTEIN 7"/>
    <property type="match status" value="1"/>
</dbReference>
<keyword evidence="6" id="KW-0325">Glycoprotein</keyword>
<organism evidence="9 10">
    <name type="scientific">Platanthera guangdongensis</name>
    <dbReference type="NCBI Taxonomy" id="2320717"/>
    <lineage>
        <taxon>Eukaryota</taxon>
        <taxon>Viridiplantae</taxon>
        <taxon>Streptophyta</taxon>
        <taxon>Embryophyta</taxon>
        <taxon>Tracheophyta</taxon>
        <taxon>Spermatophyta</taxon>
        <taxon>Magnoliopsida</taxon>
        <taxon>Liliopsida</taxon>
        <taxon>Asparagales</taxon>
        <taxon>Orchidaceae</taxon>
        <taxon>Orchidoideae</taxon>
        <taxon>Orchideae</taxon>
        <taxon>Orchidinae</taxon>
        <taxon>Platanthera</taxon>
    </lineage>
</organism>
<evidence type="ECO:0000256" key="2">
    <source>
        <dbReference type="ARBA" id="ARBA00005507"/>
    </source>
</evidence>
<dbReference type="Pfam" id="PF04833">
    <property type="entry name" value="COBRA"/>
    <property type="match status" value="1"/>
</dbReference>
<sequence length="671" mass="73799">MGAGIRRAGKMRRPPLPLLVLLLLVSFVATATAQDYDDIPPPIPPEEENCNGVFLTYVFISRAKEFPLLKNASAQAYAFKAEATVTNTMDRDLKQWKLYVGFQHKEILVSADGAVIDDGTDFPASVGNGTTFAGFPMTDLQNSIETAGDMTKIQVQINLVGTQFGVKPPGVPLPKTIKLVNDGISCPAPKRQGNRMYVCCVRNSKSKINKSITNFLPQQHGDLTIVYDVIQAFPSSYWAQVTMENHNPLSRLDNWNLTFEWMRGEFIYSTKGAYPLIKDPSPCIYGEAGSYYGDLDFSKVASCQKRPIIVDLPPERATDNELGNVPFCCKNGTLLPPTMDPSRSKAVFQLQVFKLPPDLNRTALYPPQKWAVSGVINPFYKCEAPIRVSPTEFPDPSGLMSETIALASWQVVCNITKPKTQSSRCCVSLSAYYNDSVIPCPTCACGCHDSGNPTCDSDAPALLLPSEALLVPFDNRTAKARAWAQIKHLPFPRHQLPCPDNCGVSVNWHLLSEYKSGWTARITLFNWEDDYAFKDWSMAVQMRKGITAGYENVYSFNGTRMNDTVWPGMSDIVFMQGLPGLNYLMPEVEGKSSSDPMVPGKQQSVISFTKKRTPGIQVRAGDGFPVKVFFNGEECALPEATPTAAGYRVVGSHYGSVILSLLVAVALVLLG</sequence>
<dbReference type="Proteomes" id="UP001412067">
    <property type="component" value="Unassembled WGS sequence"/>
</dbReference>
<evidence type="ECO:0000256" key="3">
    <source>
        <dbReference type="ARBA" id="ARBA00022475"/>
    </source>
</evidence>
<dbReference type="EMBL" id="JBBWWR010000001">
    <property type="protein sequence ID" value="KAK8970971.1"/>
    <property type="molecule type" value="Genomic_DNA"/>
</dbReference>
<feature type="chain" id="PRO_5047207637" evidence="7">
    <location>
        <begin position="34"/>
        <end position="671"/>
    </location>
</feature>
<proteinExistence type="inferred from homology"/>
<accession>A0ABR2N4A6</accession>
<gene>
    <name evidence="9" type="primary">COBL10</name>
    <name evidence="9" type="ORF">KSP40_PGU022157</name>
</gene>
<evidence type="ECO:0000256" key="7">
    <source>
        <dbReference type="SAM" id="SignalP"/>
    </source>
</evidence>
<evidence type="ECO:0000256" key="6">
    <source>
        <dbReference type="ARBA" id="ARBA00023180"/>
    </source>
</evidence>
<comment type="caution">
    <text evidence="9">The sequence shown here is derived from an EMBL/GenBank/DDBJ whole genome shotgun (WGS) entry which is preliminary data.</text>
</comment>
<dbReference type="InterPro" id="IPR056900">
    <property type="entry name" value="COB_C"/>
</dbReference>
<keyword evidence="3" id="KW-1003">Cell membrane</keyword>
<reference evidence="9 10" key="1">
    <citation type="journal article" date="2022" name="Nat. Plants">
        <title>Genomes of leafy and leafless Platanthera orchids illuminate the evolution of mycoheterotrophy.</title>
        <authorList>
            <person name="Li M.H."/>
            <person name="Liu K.W."/>
            <person name="Li Z."/>
            <person name="Lu H.C."/>
            <person name="Ye Q.L."/>
            <person name="Zhang D."/>
            <person name="Wang J.Y."/>
            <person name="Li Y.F."/>
            <person name="Zhong Z.M."/>
            <person name="Liu X."/>
            <person name="Yu X."/>
            <person name="Liu D.K."/>
            <person name="Tu X.D."/>
            <person name="Liu B."/>
            <person name="Hao Y."/>
            <person name="Liao X.Y."/>
            <person name="Jiang Y.T."/>
            <person name="Sun W.H."/>
            <person name="Chen J."/>
            <person name="Chen Y.Q."/>
            <person name="Ai Y."/>
            <person name="Zhai J.W."/>
            <person name="Wu S.S."/>
            <person name="Zhou Z."/>
            <person name="Hsiao Y.Y."/>
            <person name="Wu W.L."/>
            <person name="Chen Y.Y."/>
            <person name="Lin Y.F."/>
            <person name="Hsu J.L."/>
            <person name="Li C.Y."/>
            <person name="Wang Z.W."/>
            <person name="Zhao X."/>
            <person name="Zhong W.Y."/>
            <person name="Ma X.K."/>
            <person name="Ma L."/>
            <person name="Huang J."/>
            <person name="Chen G.Z."/>
            <person name="Huang M.Z."/>
            <person name="Huang L."/>
            <person name="Peng D.H."/>
            <person name="Luo Y.B."/>
            <person name="Zou S.Q."/>
            <person name="Chen S.P."/>
            <person name="Lan S."/>
            <person name="Tsai W.C."/>
            <person name="Van de Peer Y."/>
            <person name="Liu Z.J."/>
        </authorList>
    </citation>
    <scope>NUCLEOTIDE SEQUENCE [LARGE SCALE GENOMIC DNA]</scope>
    <source>
        <strain evidence="9">Lor288</strain>
    </source>
</reference>
<protein>
    <submittedName>
        <fullName evidence="9">COBRA-like protein 10</fullName>
    </submittedName>
</protein>
<evidence type="ECO:0000313" key="9">
    <source>
        <dbReference type="EMBL" id="KAK8970971.1"/>
    </source>
</evidence>
<dbReference type="Pfam" id="PF25079">
    <property type="entry name" value="COB_C"/>
    <property type="match status" value="1"/>
</dbReference>
<comment type="subcellular location">
    <subcellularLocation>
        <location evidence="1">Cell membrane</location>
    </subcellularLocation>
</comment>
<evidence type="ECO:0000259" key="8">
    <source>
        <dbReference type="Pfam" id="PF25079"/>
    </source>
</evidence>